<dbReference type="AlphaFoldDB" id="A0AAD7GK75"/>
<dbReference type="Proteomes" id="UP001221757">
    <property type="component" value="Unassembled WGS sequence"/>
</dbReference>
<protein>
    <submittedName>
        <fullName evidence="3">Uncharacterized protein</fullName>
    </submittedName>
</protein>
<keyword evidence="2" id="KW-0472">Membrane</keyword>
<gene>
    <name evidence="3" type="ORF">B0H17DRAFT_1196726</name>
</gene>
<feature type="transmembrane region" description="Helical" evidence="2">
    <location>
        <begin position="425"/>
        <end position="444"/>
    </location>
</feature>
<feature type="region of interest" description="Disordered" evidence="1">
    <location>
        <begin position="75"/>
        <end position="95"/>
    </location>
</feature>
<keyword evidence="4" id="KW-1185">Reference proteome</keyword>
<feature type="transmembrane region" description="Helical" evidence="2">
    <location>
        <begin position="102"/>
        <end position="123"/>
    </location>
</feature>
<reference evidence="3" key="1">
    <citation type="submission" date="2023-03" db="EMBL/GenBank/DDBJ databases">
        <title>Massive genome expansion in bonnet fungi (Mycena s.s.) driven by repeated elements and novel gene families across ecological guilds.</title>
        <authorList>
            <consortium name="Lawrence Berkeley National Laboratory"/>
            <person name="Harder C.B."/>
            <person name="Miyauchi S."/>
            <person name="Viragh M."/>
            <person name="Kuo A."/>
            <person name="Thoen E."/>
            <person name="Andreopoulos B."/>
            <person name="Lu D."/>
            <person name="Skrede I."/>
            <person name="Drula E."/>
            <person name="Henrissat B."/>
            <person name="Morin E."/>
            <person name="Kohler A."/>
            <person name="Barry K."/>
            <person name="LaButti K."/>
            <person name="Morin E."/>
            <person name="Salamov A."/>
            <person name="Lipzen A."/>
            <person name="Mereny Z."/>
            <person name="Hegedus B."/>
            <person name="Baldrian P."/>
            <person name="Stursova M."/>
            <person name="Weitz H."/>
            <person name="Taylor A."/>
            <person name="Grigoriev I.V."/>
            <person name="Nagy L.G."/>
            <person name="Martin F."/>
            <person name="Kauserud H."/>
        </authorList>
    </citation>
    <scope>NUCLEOTIDE SEQUENCE</scope>
    <source>
        <strain evidence="3">CBHHK067</strain>
    </source>
</reference>
<name>A0AAD7GK75_MYCRO</name>
<dbReference type="EMBL" id="JARKIE010000025">
    <property type="protein sequence ID" value="KAJ7698623.1"/>
    <property type="molecule type" value="Genomic_DNA"/>
</dbReference>
<evidence type="ECO:0000313" key="3">
    <source>
        <dbReference type="EMBL" id="KAJ7698623.1"/>
    </source>
</evidence>
<comment type="caution">
    <text evidence="3">The sequence shown here is derived from an EMBL/GenBank/DDBJ whole genome shotgun (WGS) entry which is preliminary data.</text>
</comment>
<evidence type="ECO:0000313" key="4">
    <source>
        <dbReference type="Proteomes" id="UP001221757"/>
    </source>
</evidence>
<evidence type="ECO:0000256" key="2">
    <source>
        <dbReference type="SAM" id="Phobius"/>
    </source>
</evidence>
<feature type="transmembrane region" description="Helical" evidence="2">
    <location>
        <begin position="178"/>
        <end position="196"/>
    </location>
</feature>
<proteinExistence type="predicted"/>
<sequence length="458" mass="52340">MLQIPSSVLSLISSSSVVVGLGQLRRHGDHQNFPSPTKCVPSPGTIASPYLAAIAYTTIIFASLFYILRAKGFSSVGKRPPSPPPESSCSTDKTPRQKSWGWLIWLIAIILVLAGGVWAYIYFTGYDSRHVLTPWESSSRRNFSWIERCYLNGCAEATSYISAVKNYIFLHGRQHSKILLIALSTHSISFLVVSVLRRVGIYCGRRRILLLMIINYSFGLAVIIPTVASSRYLSWIFWCFMYCYGTPECLTKISWNILRLSSYLSSMATSHFLEISTIIGITLVQTLMVFLWTMWLILSAVPSTRRAIVWYLHVTDSPHFTLLRGCIVVIPGWGVCAVVAFLLELHPRLTAEAQQTLWNSLSFTRRARREMRIVLWQVVWYYEDWKAAQLEAFHELTAGLPNTLLKAWCGIWSHLHPTHKLARPVLIVAPAIIFYGYFCFIPAARRIPWLIEKWRRRW</sequence>
<keyword evidence="2" id="KW-1133">Transmembrane helix</keyword>
<accession>A0AAD7GK75</accession>
<feature type="transmembrane region" description="Helical" evidence="2">
    <location>
        <begin position="321"/>
        <end position="343"/>
    </location>
</feature>
<organism evidence="3 4">
    <name type="scientific">Mycena rosella</name>
    <name type="common">Pink bonnet</name>
    <name type="synonym">Agaricus rosellus</name>
    <dbReference type="NCBI Taxonomy" id="1033263"/>
    <lineage>
        <taxon>Eukaryota</taxon>
        <taxon>Fungi</taxon>
        <taxon>Dikarya</taxon>
        <taxon>Basidiomycota</taxon>
        <taxon>Agaricomycotina</taxon>
        <taxon>Agaricomycetes</taxon>
        <taxon>Agaricomycetidae</taxon>
        <taxon>Agaricales</taxon>
        <taxon>Marasmiineae</taxon>
        <taxon>Mycenaceae</taxon>
        <taxon>Mycena</taxon>
    </lineage>
</organism>
<feature type="transmembrane region" description="Helical" evidence="2">
    <location>
        <begin position="50"/>
        <end position="68"/>
    </location>
</feature>
<feature type="transmembrane region" description="Helical" evidence="2">
    <location>
        <begin position="272"/>
        <end position="301"/>
    </location>
</feature>
<keyword evidence="2" id="KW-0812">Transmembrane</keyword>
<evidence type="ECO:0000256" key="1">
    <source>
        <dbReference type="SAM" id="MobiDB-lite"/>
    </source>
</evidence>
<feature type="transmembrane region" description="Helical" evidence="2">
    <location>
        <begin position="208"/>
        <end position="226"/>
    </location>
</feature>